<gene>
    <name evidence="1" type="ORF">GCM10023082_36830</name>
</gene>
<accession>A0ABP7FER7</accession>
<proteinExistence type="predicted"/>
<dbReference type="Proteomes" id="UP001499884">
    <property type="component" value="Unassembled WGS sequence"/>
</dbReference>
<keyword evidence="2" id="KW-1185">Reference proteome</keyword>
<protein>
    <submittedName>
        <fullName evidence="1">Uncharacterized protein</fullName>
    </submittedName>
</protein>
<evidence type="ECO:0000313" key="2">
    <source>
        <dbReference type="Proteomes" id="UP001499884"/>
    </source>
</evidence>
<name>A0ABP7FER7_9ACTN</name>
<comment type="caution">
    <text evidence="1">The sequence shown here is derived from an EMBL/GenBank/DDBJ whole genome shotgun (WGS) entry which is preliminary data.</text>
</comment>
<dbReference type="RefSeq" id="WP_345648351.1">
    <property type="nucleotide sequence ID" value="NZ_BAABEP010000025.1"/>
</dbReference>
<evidence type="ECO:0000313" key="1">
    <source>
        <dbReference type="EMBL" id="GAA3736371.1"/>
    </source>
</evidence>
<sequence length="129" mass="13320">MMRTPSRRVRITVGLRAGDAETGPGAATPGAWWASSAEALLRGIAELGAPGVAGPLRATRDTAHFTAEVPAGVVSEAVRLCMSWIGRSPQRAAELTGAHGDVLPLDGRPGPGEQDRIAAWLAASTARDD</sequence>
<dbReference type="EMBL" id="BAABEP010000025">
    <property type="protein sequence ID" value="GAA3736371.1"/>
    <property type="molecule type" value="Genomic_DNA"/>
</dbReference>
<organism evidence="1 2">
    <name type="scientific">Streptomyces tremellae</name>
    <dbReference type="NCBI Taxonomy" id="1124239"/>
    <lineage>
        <taxon>Bacteria</taxon>
        <taxon>Bacillati</taxon>
        <taxon>Actinomycetota</taxon>
        <taxon>Actinomycetes</taxon>
        <taxon>Kitasatosporales</taxon>
        <taxon>Streptomycetaceae</taxon>
        <taxon>Streptomyces</taxon>
    </lineage>
</organism>
<reference evidence="2" key="1">
    <citation type="journal article" date="2019" name="Int. J. Syst. Evol. Microbiol.">
        <title>The Global Catalogue of Microorganisms (GCM) 10K type strain sequencing project: providing services to taxonomists for standard genome sequencing and annotation.</title>
        <authorList>
            <consortium name="The Broad Institute Genomics Platform"/>
            <consortium name="The Broad Institute Genome Sequencing Center for Infectious Disease"/>
            <person name="Wu L."/>
            <person name="Ma J."/>
        </authorList>
    </citation>
    <scope>NUCLEOTIDE SEQUENCE [LARGE SCALE GENOMIC DNA]</scope>
    <source>
        <strain evidence="2">JCM 30846</strain>
    </source>
</reference>